<evidence type="ECO:0000256" key="4">
    <source>
        <dbReference type="ARBA" id="ARBA00023159"/>
    </source>
</evidence>
<dbReference type="InterPro" id="IPR036388">
    <property type="entry name" value="WH-like_DNA-bd_sf"/>
</dbReference>
<dbReference type="PANTHER" id="PTHR30427:SF1">
    <property type="entry name" value="TRANSCRIPTIONAL ACTIVATOR PROTEIN LYSR"/>
    <property type="match status" value="1"/>
</dbReference>
<name>A0A2U2DKE2_9HYPH</name>
<dbReference type="SUPFAM" id="SSF46785">
    <property type="entry name" value="Winged helix' DNA-binding domain"/>
    <property type="match status" value="1"/>
</dbReference>
<dbReference type="Gene3D" id="3.40.190.290">
    <property type="match status" value="1"/>
</dbReference>
<keyword evidence="8" id="KW-1185">Reference proteome</keyword>
<keyword evidence="5" id="KW-0804">Transcription</keyword>
<dbReference type="Gene3D" id="1.10.10.10">
    <property type="entry name" value="Winged helix-like DNA-binding domain superfamily/Winged helix DNA-binding domain"/>
    <property type="match status" value="1"/>
</dbReference>
<keyword evidence="3" id="KW-0238">DNA-binding</keyword>
<dbReference type="SUPFAM" id="SSF53850">
    <property type="entry name" value="Periplasmic binding protein-like II"/>
    <property type="match status" value="1"/>
</dbReference>
<accession>A0A2U2DKE2</accession>
<dbReference type="GO" id="GO:0043565">
    <property type="term" value="F:sequence-specific DNA binding"/>
    <property type="evidence" value="ECO:0007669"/>
    <property type="project" value="TreeGrafter"/>
</dbReference>
<dbReference type="GO" id="GO:0009089">
    <property type="term" value="P:lysine biosynthetic process via diaminopimelate"/>
    <property type="evidence" value="ECO:0007669"/>
    <property type="project" value="TreeGrafter"/>
</dbReference>
<comment type="similarity">
    <text evidence="1">Belongs to the LysR transcriptional regulatory family.</text>
</comment>
<organism evidence="7 8">
    <name type="scientific">Metarhizobium album</name>
    <dbReference type="NCBI Taxonomy" id="2182425"/>
    <lineage>
        <taxon>Bacteria</taxon>
        <taxon>Pseudomonadati</taxon>
        <taxon>Pseudomonadota</taxon>
        <taxon>Alphaproteobacteria</taxon>
        <taxon>Hyphomicrobiales</taxon>
        <taxon>Rhizobiaceae</taxon>
        <taxon>Metarhizobium</taxon>
    </lineage>
</organism>
<sequence>MNLNKCSITHGYSVIPMPRPNVRQIEAFNAVMKSGSVTKAAEALFVSQPALTKLIQAFEFSCGFKLFLRETGRLLPTPEAHHMFVETERLELGVDRVHKTANAIRDLERGDVSVAVFPSLGLQFLPRVVAKFLSTRPSVMVSQVTRPSRTIEDAVTTRVADFGLTLVKSASPAIQCVPFQSIPMACVLPAGHPLAAKQVVDCKDLDGERFVALGREDLSQQLIQAALEADGVRVNVTAEVQLAQAAFAMVSAGCGVSIGSPISLLGLHDDNVVFRPLRRPIVLPVWLITSQFSQPSILCAKLIDDIKASLEALSGDYLKHEE</sequence>
<gene>
    <name evidence="7" type="ORF">DEM27_24600</name>
</gene>
<dbReference type="EMBL" id="QFBC01000014">
    <property type="protein sequence ID" value="PWE53721.1"/>
    <property type="molecule type" value="Genomic_DNA"/>
</dbReference>
<feature type="domain" description="HTH lysR-type" evidence="6">
    <location>
        <begin position="20"/>
        <end position="77"/>
    </location>
</feature>
<evidence type="ECO:0000259" key="6">
    <source>
        <dbReference type="PROSITE" id="PS50931"/>
    </source>
</evidence>
<evidence type="ECO:0000256" key="3">
    <source>
        <dbReference type="ARBA" id="ARBA00023125"/>
    </source>
</evidence>
<dbReference type="Pfam" id="PF00126">
    <property type="entry name" value="HTH_1"/>
    <property type="match status" value="1"/>
</dbReference>
<comment type="caution">
    <text evidence="7">The sequence shown here is derived from an EMBL/GenBank/DDBJ whole genome shotgun (WGS) entry which is preliminary data.</text>
</comment>
<proteinExistence type="inferred from homology"/>
<dbReference type="InterPro" id="IPR005119">
    <property type="entry name" value="LysR_subst-bd"/>
</dbReference>
<dbReference type="GO" id="GO:0010628">
    <property type="term" value="P:positive regulation of gene expression"/>
    <property type="evidence" value="ECO:0007669"/>
    <property type="project" value="TreeGrafter"/>
</dbReference>
<keyword evidence="4" id="KW-0010">Activator</keyword>
<protein>
    <recommendedName>
        <fullName evidence="6">HTH lysR-type domain-containing protein</fullName>
    </recommendedName>
</protein>
<dbReference type="OrthoDB" id="7260751at2"/>
<evidence type="ECO:0000256" key="1">
    <source>
        <dbReference type="ARBA" id="ARBA00009437"/>
    </source>
</evidence>
<dbReference type="AlphaFoldDB" id="A0A2U2DKE2"/>
<dbReference type="PROSITE" id="PS50931">
    <property type="entry name" value="HTH_LYSR"/>
    <property type="match status" value="1"/>
</dbReference>
<dbReference type="InterPro" id="IPR000847">
    <property type="entry name" value="LysR_HTH_N"/>
</dbReference>
<keyword evidence="2" id="KW-0805">Transcription regulation</keyword>
<dbReference type="InterPro" id="IPR036390">
    <property type="entry name" value="WH_DNA-bd_sf"/>
</dbReference>
<dbReference type="GO" id="GO:0003700">
    <property type="term" value="F:DNA-binding transcription factor activity"/>
    <property type="evidence" value="ECO:0007669"/>
    <property type="project" value="InterPro"/>
</dbReference>
<dbReference type="Proteomes" id="UP000245252">
    <property type="component" value="Unassembled WGS sequence"/>
</dbReference>
<evidence type="ECO:0000256" key="5">
    <source>
        <dbReference type="ARBA" id="ARBA00023163"/>
    </source>
</evidence>
<reference evidence="7 8" key="1">
    <citation type="submission" date="2018-05" db="EMBL/GenBank/DDBJ databases">
        <title>The draft genome of strain NS-104.</title>
        <authorList>
            <person name="Hang P."/>
            <person name="Jiang J."/>
        </authorList>
    </citation>
    <scope>NUCLEOTIDE SEQUENCE [LARGE SCALE GENOMIC DNA]</scope>
    <source>
        <strain evidence="7 8">NS-104</strain>
    </source>
</reference>
<evidence type="ECO:0000313" key="8">
    <source>
        <dbReference type="Proteomes" id="UP000245252"/>
    </source>
</evidence>
<dbReference type="PANTHER" id="PTHR30427">
    <property type="entry name" value="TRANSCRIPTIONAL ACTIVATOR PROTEIN LYSR"/>
    <property type="match status" value="1"/>
</dbReference>
<evidence type="ECO:0000313" key="7">
    <source>
        <dbReference type="EMBL" id="PWE53721.1"/>
    </source>
</evidence>
<evidence type="ECO:0000256" key="2">
    <source>
        <dbReference type="ARBA" id="ARBA00023015"/>
    </source>
</evidence>
<dbReference type="Pfam" id="PF03466">
    <property type="entry name" value="LysR_substrate"/>
    <property type="match status" value="1"/>
</dbReference>